<evidence type="ECO:0000313" key="4">
    <source>
        <dbReference type="Proteomes" id="UP000886998"/>
    </source>
</evidence>
<reference evidence="3" key="1">
    <citation type="submission" date="2020-08" db="EMBL/GenBank/DDBJ databases">
        <title>Multicomponent nature underlies the extraordinary mechanical properties of spider dragline silk.</title>
        <authorList>
            <person name="Kono N."/>
            <person name="Nakamura H."/>
            <person name="Mori M."/>
            <person name="Yoshida Y."/>
            <person name="Ohtoshi R."/>
            <person name="Malay A.D."/>
            <person name="Moran D.A.P."/>
            <person name="Tomita M."/>
            <person name="Numata K."/>
            <person name="Arakawa K."/>
        </authorList>
    </citation>
    <scope>NUCLEOTIDE SEQUENCE</scope>
</reference>
<dbReference type="PANTHER" id="PTHR47331:SF5">
    <property type="entry name" value="RIBONUCLEASE H"/>
    <property type="match status" value="1"/>
</dbReference>
<dbReference type="PANTHER" id="PTHR47331">
    <property type="entry name" value="PHD-TYPE DOMAIN-CONTAINING PROTEIN"/>
    <property type="match status" value="1"/>
</dbReference>
<dbReference type="OrthoDB" id="5967017at2759"/>
<feature type="region of interest" description="Disordered" evidence="1">
    <location>
        <begin position="461"/>
        <end position="518"/>
    </location>
</feature>
<feature type="domain" description="DUF5641" evidence="2">
    <location>
        <begin position="357"/>
        <end position="445"/>
    </location>
</feature>
<dbReference type="AlphaFoldDB" id="A0A8X6Y7T1"/>
<evidence type="ECO:0000313" key="3">
    <source>
        <dbReference type="EMBL" id="GFY67268.1"/>
    </source>
</evidence>
<gene>
    <name evidence="3" type="ORF">TNIN_279992</name>
</gene>
<dbReference type="EMBL" id="BMAV01016479">
    <property type="protein sequence ID" value="GFY67268.1"/>
    <property type="molecule type" value="Genomic_DNA"/>
</dbReference>
<dbReference type="Pfam" id="PF18701">
    <property type="entry name" value="DUF5641"/>
    <property type="match status" value="1"/>
</dbReference>
<comment type="caution">
    <text evidence="3">The sequence shown here is derived from an EMBL/GenBank/DDBJ whole genome shotgun (WGS) entry which is preliminary data.</text>
</comment>
<sequence>METSQESVILSVLFEHACKKEFNGVLQNVLQDKDLASKILKNSSSSESESPKNPKINPVFMLIFILKKLNSIENFEKLSNNSGVSLPTIIDLLENTYKQYSFISCKKYFILMSELRLLHSEKGELIHYRHCRVVYGVSSSPFLLGSTIQYHFEKKLEEAKQGRVKYPEYIVQTLMSSFYVDNCLASVQTQLELDRFINVATEIMAESYAMGSWPSSPTNVLGMIWDRHCDTLSLNIPDLRELMEEGSLGYEDFKQAEVFVFKSLQSNAFQDERLLVKMQAFKDEDGLLRIRTKLAGSYKKEDFKFPILLPANDVVVKLIREEHVKAMHAARFIHRNSNCETPDLDRVDRSSLVKCTKYLQKLREDLRQRFRNEYLALLVHRGTRRNDALEVGDVVLIGHDNVQRIDWPLSVVLEVYPGKDAIPRVARIRTSHGERIRPLQRLYPLEVSAKTEIGVLKASGKDSLPVEKTPESSTDHVSDSPTDYVPDSPVESGDNSEEKPPTKTKLGRTVKIPRKLDL</sequence>
<protein>
    <submittedName>
        <fullName evidence="3">DUF5641 domain-containing protein</fullName>
    </submittedName>
</protein>
<name>A0A8X6Y7T1_9ARAC</name>
<evidence type="ECO:0000256" key="1">
    <source>
        <dbReference type="SAM" id="MobiDB-lite"/>
    </source>
</evidence>
<dbReference type="Proteomes" id="UP000886998">
    <property type="component" value="Unassembled WGS sequence"/>
</dbReference>
<feature type="compositionally biased region" description="Basic and acidic residues" evidence="1">
    <location>
        <begin position="464"/>
        <end position="478"/>
    </location>
</feature>
<keyword evidence="4" id="KW-1185">Reference proteome</keyword>
<dbReference type="InterPro" id="IPR040676">
    <property type="entry name" value="DUF5641"/>
</dbReference>
<accession>A0A8X6Y7T1</accession>
<feature type="compositionally biased region" description="Basic residues" evidence="1">
    <location>
        <begin position="505"/>
        <end position="518"/>
    </location>
</feature>
<evidence type="ECO:0000259" key="2">
    <source>
        <dbReference type="Pfam" id="PF18701"/>
    </source>
</evidence>
<organism evidence="3 4">
    <name type="scientific">Trichonephila inaurata madagascariensis</name>
    <dbReference type="NCBI Taxonomy" id="2747483"/>
    <lineage>
        <taxon>Eukaryota</taxon>
        <taxon>Metazoa</taxon>
        <taxon>Ecdysozoa</taxon>
        <taxon>Arthropoda</taxon>
        <taxon>Chelicerata</taxon>
        <taxon>Arachnida</taxon>
        <taxon>Araneae</taxon>
        <taxon>Araneomorphae</taxon>
        <taxon>Entelegynae</taxon>
        <taxon>Araneoidea</taxon>
        <taxon>Nephilidae</taxon>
        <taxon>Trichonephila</taxon>
        <taxon>Trichonephila inaurata</taxon>
    </lineage>
</organism>
<proteinExistence type="predicted"/>